<reference evidence="1" key="1">
    <citation type="submission" date="2022-07" db="EMBL/GenBank/DDBJ databases">
        <title>Marinobacter iranensis a new bacterium isolate from a hipersaline lake in Iran.</title>
        <authorList>
            <person name="Mohammad A.M.A."/>
            <person name="Cristina S.-P."/>
            <person name="Antonio V."/>
        </authorList>
    </citation>
    <scope>NUCLEOTIDE SEQUENCE</scope>
    <source>
        <strain evidence="1">71-i</strain>
    </source>
</reference>
<organism evidence="1 2">
    <name type="scientific">Marinobacter iranensis</name>
    <dbReference type="NCBI Taxonomy" id="2962607"/>
    <lineage>
        <taxon>Bacteria</taxon>
        <taxon>Pseudomonadati</taxon>
        <taxon>Pseudomonadota</taxon>
        <taxon>Gammaproteobacteria</taxon>
        <taxon>Pseudomonadales</taxon>
        <taxon>Marinobacteraceae</taxon>
        <taxon>Marinobacter</taxon>
    </lineage>
</organism>
<accession>A0ABT5Y5Q9</accession>
<gene>
    <name evidence="1" type="ORF">NLU14_02080</name>
</gene>
<evidence type="ECO:0000313" key="1">
    <source>
        <dbReference type="EMBL" id="MDF0749012.1"/>
    </source>
</evidence>
<comment type="caution">
    <text evidence="1">The sequence shown here is derived from an EMBL/GenBank/DDBJ whole genome shotgun (WGS) entry which is preliminary data.</text>
</comment>
<keyword evidence="2" id="KW-1185">Reference proteome</keyword>
<proteinExistence type="predicted"/>
<sequence length="128" mass="14043">MNNTHHLIRRRIQTPLVVLPLLALLLAFLSSLTYQYAAETRLNHGFISTLDHLVVASPNESVRALVGNNDDESAAADGDRDFPQWWSNGSTDIWIGQRDIGSVSSVETGDLPLAGRYVIPLLRAPPLA</sequence>
<dbReference type="EMBL" id="JANCMW010000001">
    <property type="protein sequence ID" value="MDF0749012.1"/>
    <property type="molecule type" value="Genomic_DNA"/>
</dbReference>
<evidence type="ECO:0008006" key="3">
    <source>
        <dbReference type="Google" id="ProtNLM"/>
    </source>
</evidence>
<dbReference type="Proteomes" id="UP001143391">
    <property type="component" value="Unassembled WGS sequence"/>
</dbReference>
<name>A0ABT5Y5Q9_9GAMM</name>
<protein>
    <recommendedName>
        <fullName evidence="3">Histidine kinase</fullName>
    </recommendedName>
</protein>
<evidence type="ECO:0000313" key="2">
    <source>
        <dbReference type="Proteomes" id="UP001143391"/>
    </source>
</evidence>
<dbReference type="RefSeq" id="WP_275704496.1">
    <property type="nucleotide sequence ID" value="NZ_JANCMW010000001.1"/>
</dbReference>